<gene>
    <name evidence="7" type="ORF">A6R68_17599</name>
</gene>
<protein>
    <recommendedName>
        <fullName evidence="9">Ig-like domain-containing protein</fullName>
    </recommendedName>
</protein>
<evidence type="ECO:0000256" key="5">
    <source>
        <dbReference type="SAM" id="MobiDB-lite"/>
    </source>
</evidence>
<proteinExistence type="predicted"/>
<keyword evidence="2" id="KW-1015">Disulfide bond</keyword>
<keyword evidence="1" id="KW-0732">Signal</keyword>
<dbReference type="STRING" id="56216.A0A1A6HBL0"/>
<keyword evidence="3" id="KW-0325">Glycoprotein</keyword>
<keyword evidence="6" id="KW-0472">Membrane</keyword>
<dbReference type="GO" id="GO:0005886">
    <property type="term" value="C:plasma membrane"/>
    <property type="evidence" value="ECO:0007669"/>
    <property type="project" value="TreeGrafter"/>
</dbReference>
<dbReference type="InterPro" id="IPR036179">
    <property type="entry name" value="Ig-like_dom_sf"/>
</dbReference>
<keyword evidence="4" id="KW-0393">Immunoglobulin domain</keyword>
<dbReference type="Gene3D" id="2.60.40.10">
    <property type="entry name" value="Immunoglobulins"/>
    <property type="match status" value="1"/>
</dbReference>
<dbReference type="InterPro" id="IPR050412">
    <property type="entry name" value="Ig-like_Receptors_ImmuneReg"/>
</dbReference>
<accession>A0A1A6HBL0</accession>
<organism evidence="7 8">
    <name type="scientific">Neotoma lepida</name>
    <name type="common">Desert woodrat</name>
    <dbReference type="NCBI Taxonomy" id="56216"/>
    <lineage>
        <taxon>Eukaryota</taxon>
        <taxon>Metazoa</taxon>
        <taxon>Chordata</taxon>
        <taxon>Craniata</taxon>
        <taxon>Vertebrata</taxon>
        <taxon>Euteleostomi</taxon>
        <taxon>Mammalia</taxon>
        <taxon>Eutheria</taxon>
        <taxon>Euarchontoglires</taxon>
        <taxon>Glires</taxon>
        <taxon>Rodentia</taxon>
        <taxon>Myomorpha</taxon>
        <taxon>Muroidea</taxon>
        <taxon>Cricetidae</taxon>
        <taxon>Neotominae</taxon>
        <taxon>Neotoma</taxon>
    </lineage>
</organism>
<name>A0A1A6HBL0_NEOLE</name>
<evidence type="ECO:0000256" key="2">
    <source>
        <dbReference type="ARBA" id="ARBA00023157"/>
    </source>
</evidence>
<comment type="caution">
    <text evidence="7">The sequence shown here is derived from an EMBL/GenBank/DDBJ whole genome shotgun (WGS) entry which is preliminary data.</text>
</comment>
<evidence type="ECO:0000313" key="8">
    <source>
        <dbReference type="Proteomes" id="UP000092124"/>
    </source>
</evidence>
<dbReference type="GO" id="GO:0002764">
    <property type="term" value="P:immune response-regulating signaling pathway"/>
    <property type="evidence" value="ECO:0007669"/>
    <property type="project" value="TreeGrafter"/>
</dbReference>
<feature type="region of interest" description="Disordered" evidence="5">
    <location>
        <begin position="197"/>
        <end position="216"/>
    </location>
</feature>
<dbReference type="AlphaFoldDB" id="A0A1A6HBL0"/>
<evidence type="ECO:0000256" key="4">
    <source>
        <dbReference type="ARBA" id="ARBA00023319"/>
    </source>
</evidence>
<feature type="non-terminal residue" evidence="7">
    <location>
        <position position="216"/>
    </location>
</feature>
<dbReference type="EMBL" id="LZPO01035138">
    <property type="protein sequence ID" value="OBS75948.1"/>
    <property type="molecule type" value="Genomic_DNA"/>
</dbReference>
<evidence type="ECO:0000256" key="1">
    <source>
        <dbReference type="ARBA" id="ARBA00022729"/>
    </source>
</evidence>
<keyword evidence="6" id="KW-1133">Transmembrane helix</keyword>
<sequence length="216" mass="24264">MGNVVLQYFLQKPLLIIMPSSVFSIRGKAILSSHQWSKVTAGGNVTLQCQKPDNMTEYRMFHATEGRNSNTCPDSEIRKQQGRLLTSRYTGNYSCVYHQIGAPFWASHPSDHLEIVVSVSPSALSECYTKMNLIRLGMSAMFVILMAVFLAEAWYRLCVGQTDIPNNEPPDTMREGYTTPGTMTERYIVGNLVRPSEPYSPLQPPPPSWTNEPMIP</sequence>
<feature type="transmembrane region" description="Helical" evidence="6">
    <location>
        <begin position="133"/>
        <end position="155"/>
    </location>
</feature>
<dbReference type="SUPFAM" id="SSF48726">
    <property type="entry name" value="Immunoglobulin"/>
    <property type="match status" value="1"/>
</dbReference>
<evidence type="ECO:0000313" key="7">
    <source>
        <dbReference type="EMBL" id="OBS75948.1"/>
    </source>
</evidence>
<keyword evidence="8" id="KW-1185">Reference proteome</keyword>
<evidence type="ECO:0000256" key="6">
    <source>
        <dbReference type="SAM" id="Phobius"/>
    </source>
</evidence>
<evidence type="ECO:0000256" key="3">
    <source>
        <dbReference type="ARBA" id="ARBA00023180"/>
    </source>
</evidence>
<keyword evidence="6" id="KW-0812">Transmembrane</keyword>
<dbReference type="FunFam" id="2.60.40.10:FF:000049">
    <property type="entry name" value="Leukocyte immunoglobulin-like receptor subfamily B member 1"/>
    <property type="match status" value="1"/>
</dbReference>
<dbReference type="InterPro" id="IPR013783">
    <property type="entry name" value="Ig-like_fold"/>
</dbReference>
<dbReference type="PANTHER" id="PTHR11738">
    <property type="entry name" value="MHC CLASS I NK CELL RECEPTOR"/>
    <property type="match status" value="1"/>
</dbReference>
<reference evidence="7 8" key="1">
    <citation type="submission" date="2016-06" db="EMBL/GenBank/DDBJ databases">
        <title>The Draft Genome Sequence and Annotation of the Desert Woodrat Neotoma lepida.</title>
        <authorList>
            <person name="Campbell M."/>
            <person name="Oakeson K.F."/>
            <person name="Yandell M."/>
            <person name="Halpert J.R."/>
            <person name="Dearing D."/>
        </authorList>
    </citation>
    <scope>NUCLEOTIDE SEQUENCE [LARGE SCALE GENOMIC DNA]</scope>
    <source>
        <strain evidence="7">417</strain>
        <tissue evidence="7">Liver</tissue>
    </source>
</reference>
<dbReference type="Proteomes" id="UP000092124">
    <property type="component" value="Unassembled WGS sequence"/>
</dbReference>
<dbReference type="OrthoDB" id="9897029at2759"/>
<dbReference type="PANTHER" id="PTHR11738:SF157">
    <property type="entry name" value="T-CELL-INTERACTING, ACTIVATING RECEPTOR ON MYELOID CELLS PROTEIN 1"/>
    <property type="match status" value="1"/>
</dbReference>
<evidence type="ECO:0008006" key="9">
    <source>
        <dbReference type="Google" id="ProtNLM"/>
    </source>
</evidence>